<dbReference type="GO" id="GO:0005829">
    <property type="term" value="C:cytosol"/>
    <property type="evidence" value="ECO:0007669"/>
    <property type="project" value="TreeGrafter"/>
</dbReference>
<dbReference type="GO" id="GO:0016783">
    <property type="term" value="F:sulfurtransferase activity"/>
    <property type="evidence" value="ECO:0007669"/>
    <property type="project" value="TreeGrafter"/>
</dbReference>
<reference evidence="5" key="1">
    <citation type="submission" date="2021-01" db="EMBL/GenBank/DDBJ databases">
        <authorList>
            <person name="Corre E."/>
            <person name="Pelletier E."/>
            <person name="Niang G."/>
            <person name="Scheremetjew M."/>
            <person name="Finn R."/>
            <person name="Kale V."/>
            <person name="Holt S."/>
            <person name="Cochrane G."/>
            <person name="Meng A."/>
            <person name="Brown T."/>
            <person name="Cohen L."/>
        </authorList>
    </citation>
    <scope>NUCLEOTIDE SEQUENCE</scope>
    <source>
        <strain evidence="5">FSP1.4</strain>
    </source>
</reference>
<dbReference type="InterPro" id="IPR014729">
    <property type="entry name" value="Rossmann-like_a/b/a_fold"/>
</dbReference>
<keyword evidence="1 3" id="KW-0963">Cytoplasm</keyword>
<comment type="function">
    <text evidence="3">Plays a central role in 2-thiolation of mcm(5)S(2)U at tRNA wobble positions of tRNA(Lys), tRNA(Glu) and tRNA(Gln). May act by forming a heterodimer with NCS6/CTU1 that ligates sulfur from thiocarboxylated URM1 onto the uridine of tRNAs at wobble position.</text>
</comment>
<protein>
    <recommendedName>
        <fullName evidence="3">Cytoplasmic tRNA 2-thiolation protein 2</fullName>
    </recommendedName>
</protein>
<proteinExistence type="inferred from homology"/>
<comment type="similarity">
    <text evidence="3">Belongs to the CTU2/NCS2 family.</text>
</comment>
<dbReference type="GO" id="GO:0002143">
    <property type="term" value="P:tRNA wobble position uridine thiolation"/>
    <property type="evidence" value="ECO:0007669"/>
    <property type="project" value="TreeGrafter"/>
</dbReference>
<keyword evidence="2 3" id="KW-0819">tRNA processing</keyword>
<evidence type="ECO:0000256" key="4">
    <source>
        <dbReference type="SAM" id="MobiDB-lite"/>
    </source>
</evidence>
<name>A0A7S3N744_9SPIT</name>
<dbReference type="UniPathway" id="UPA00988"/>
<evidence type="ECO:0000313" key="5">
    <source>
        <dbReference type="EMBL" id="CAE0345302.1"/>
    </source>
</evidence>
<evidence type="ECO:0000256" key="3">
    <source>
        <dbReference type="HAMAP-Rule" id="MF_03054"/>
    </source>
</evidence>
<feature type="region of interest" description="Disordered" evidence="4">
    <location>
        <begin position="1"/>
        <end position="20"/>
    </location>
</feature>
<gene>
    <name evidence="5" type="ORF">EHAR0213_LOCUS4212</name>
</gene>
<dbReference type="PANTHER" id="PTHR20882:SF14">
    <property type="entry name" value="CYTOPLASMIC TRNA 2-THIOLATION PROTEIN 2"/>
    <property type="match status" value="1"/>
</dbReference>
<dbReference type="AlphaFoldDB" id="A0A7S3N744"/>
<evidence type="ECO:0000256" key="2">
    <source>
        <dbReference type="ARBA" id="ARBA00022694"/>
    </source>
</evidence>
<dbReference type="HAMAP" id="MF_03054">
    <property type="entry name" value="CTU2"/>
    <property type="match status" value="1"/>
</dbReference>
<dbReference type="PANTHER" id="PTHR20882">
    <property type="entry name" value="CYTOPLASMIC TRNA 2-THIOLATION PROTEIN 2"/>
    <property type="match status" value="1"/>
</dbReference>
<dbReference type="InterPro" id="IPR019407">
    <property type="entry name" value="CTU2"/>
</dbReference>
<comment type="pathway">
    <text evidence="3">tRNA modification; 5-methoxycarbonylmethyl-2-thiouridine-tRNA biosynthesis.</text>
</comment>
<dbReference type="SUPFAM" id="SSF52402">
    <property type="entry name" value="Adenine nucleotide alpha hydrolases-like"/>
    <property type="match status" value="1"/>
</dbReference>
<dbReference type="EMBL" id="HBII01009914">
    <property type="protein sequence ID" value="CAE0345302.1"/>
    <property type="molecule type" value="Transcribed_RNA"/>
</dbReference>
<dbReference type="GO" id="GO:0032447">
    <property type="term" value="P:protein urmylation"/>
    <property type="evidence" value="ECO:0007669"/>
    <property type="project" value="UniProtKB-UniRule"/>
</dbReference>
<evidence type="ECO:0000256" key="1">
    <source>
        <dbReference type="ARBA" id="ARBA00022490"/>
    </source>
</evidence>
<comment type="subcellular location">
    <subcellularLocation>
        <location evidence="3">Cytoplasm</location>
    </subcellularLocation>
</comment>
<dbReference type="GO" id="GO:0016779">
    <property type="term" value="F:nucleotidyltransferase activity"/>
    <property type="evidence" value="ECO:0007669"/>
    <property type="project" value="UniProtKB-UniRule"/>
</dbReference>
<dbReference type="Gene3D" id="3.40.50.620">
    <property type="entry name" value="HUPs"/>
    <property type="match status" value="1"/>
</dbReference>
<accession>A0A7S3N744</accession>
<dbReference type="GO" id="GO:0000049">
    <property type="term" value="F:tRNA binding"/>
    <property type="evidence" value="ECO:0007669"/>
    <property type="project" value="InterPro"/>
</dbReference>
<dbReference type="Pfam" id="PF10288">
    <property type="entry name" value="CTU2"/>
    <property type="match status" value="1"/>
</dbReference>
<sequence length="529" mass="60189">MEPSSQKPGGCCHGASSNPGGCCKSKLAEPKIEYGGCQNNSDDEYSQTEHKAVEIKSSQPSNKKKPKREIDDLEEIKAEGIEDLQEKFKHLKISKKLKAKLLKEEEERQKLRDYDPKIHCLKCKVVEASLVIRGDKMCEPCFSQSTIHRFKTSLRTNLKIWKDDMNLMCVSGGPNSMSMLHLMYTSLFGKAQRKLFFKVHVAHIDESVIYNWSEEKRQEQINLIVNTCQEYGFNYTIIPIENVFNIECLNPNTKEHTCVEEEKREIINQVFESNHENREKLVELLRYPSGICSNKEDFVFFLKKWVLLDFALRFEFKKLLLGCTGLSVTAKVMSDIAKGRGLSMPNNVSFVDDRYLEEIKFMNPMKDFLYNEINEYIRMNNVVHSGKNEPSLIDLKKGKTLPGGGSMNILCESFVTTLQDSNAQTMHTILRTLNKLNTGGAAGQEKVFCVLCYGIADNPTNLLEVGSHIKSVALDGKCTLMENGEKDTWDTDFEQHLCFGCKRIMENAVDKNKLIELLPPFILNSAGLL</sequence>
<organism evidence="5">
    <name type="scientific">Euplotes harpa</name>
    <dbReference type="NCBI Taxonomy" id="151035"/>
    <lineage>
        <taxon>Eukaryota</taxon>
        <taxon>Sar</taxon>
        <taxon>Alveolata</taxon>
        <taxon>Ciliophora</taxon>
        <taxon>Intramacronucleata</taxon>
        <taxon>Spirotrichea</taxon>
        <taxon>Hypotrichia</taxon>
        <taxon>Euplotida</taxon>
        <taxon>Euplotidae</taxon>
        <taxon>Euplotes</taxon>
    </lineage>
</organism>
<feature type="region of interest" description="Disordered" evidence="4">
    <location>
        <begin position="38"/>
        <end position="69"/>
    </location>
</feature>